<protein>
    <submittedName>
        <fullName evidence="1">YlbE-like family protein</fullName>
    </submittedName>
</protein>
<sequence length="77" mass="9620">MEPETYRYIQQRSDLWRFIRLNPDWYRYLTRNPERVSEMEKEAKQFYGKTVPQRLARTQQNIQMIRMLMQMAGSWND</sequence>
<reference evidence="1 2" key="1">
    <citation type="submission" date="2022-04" db="EMBL/GenBank/DDBJ databases">
        <title>Gracilibacillus sp. isolated from saltern.</title>
        <authorList>
            <person name="Won M."/>
            <person name="Lee C.-M."/>
            <person name="Woen H.-Y."/>
            <person name="Kwon S.-W."/>
        </authorList>
    </citation>
    <scope>NUCLEOTIDE SEQUENCE [LARGE SCALE GENOMIC DNA]</scope>
    <source>
        <strain evidence="1 2">SSPM10-3</strain>
    </source>
</reference>
<accession>A0ABY4GM70</accession>
<organism evidence="1 2">
    <name type="scientific">Gracilibacillus salinarum</name>
    <dbReference type="NCBI Taxonomy" id="2932255"/>
    <lineage>
        <taxon>Bacteria</taxon>
        <taxon>Bacillati</taxon>
        <taxon>Bacillota</taxon>
        <taxon>Bacilli</taxon>
        <taxon>Bacillales</taxon>
        <taxon>Bacillaceae</taxon>
        <taxon>Gracilibacillus</taxon>
    </lineage>
</organism>
<gene>
    <name evidence="1" type="ORF">MUN87_00745</name>
</gene>
<dbReference type="EMBL" id="CP095071">
    <property type="protein sequence ID" value="UOQ85468.1"/>
    <property type="molecule type" value="Genomic_DNA"/>
</dbReference>
<keyword evidence="2" id="KW-1185">Reference proteome</keyword>
<dbReference type="Proteomes" id="UP000831537">
    <property type="component" value="Chromosome"/>
</dbReference>
<dbReference type="RefSeq" id="WP_244744708.1">
    <property type="nucleotide sequence ID" value="NZ_CP095071.1"/>
</dbReference>
<evidence type="ECO:0000313" key="2">
    <source>
        <dbReference type="Proteomes" id="UP000831537"/>
    </source>
</evidence>
<name>A0ABY4GM70_9BACI</name>
<dbReference type="InterPro" id="IPR025613">
    <property type="entry name" value="YlbE"/>
</dbReference>
<proteinExistence type="predicted"/>
<dbReference type="Pfam" id="PF14003">
    <property type="entry name" value="YlbE"/>
    <property type="match status" value="1"/>
</dbReference>
<evidence type="ECO:0000313" key="1">
    <source>
        <dbReference type="EMBL" id="UOQ85468.1"/>
    </source>
</evidence>